<evidence type="ECO:0000313" key="2">
    <source>
        <dbReference type="EMBL" id="KAJ3047332.1"/>
    </source>
</evidence>
<feature type="non-terminal residue" evidence="2">
    <location>
        <position position="90"/>
    </location>
</feature>
<dbReference type="EMBL" id="JADGJD010000982">
    <property type="protein sequence ID" value="KAJ3047332.1"/>
    <property type="molecule type" value="Genomic_DNA"/>
</dbReference>
<sequence length="90" mass="9289">VKGETGKGNVIQRGMEQVKDAVKKTISKLNTSNKPTTADKTEHSPGVVTGQNVPGIATGAEDEGHKGVGGMVGEKLASAAGEPMLEKEYL</sequence>
<proteinExistence type="predicted"/>
<feature type="region of interest" description="Disordered" evidence="1">
    <location>
        <begin position="29"/>
        <end position="70"/>
    </location>
</feature>
<comment type="caution">
    <text evidence="2">The sequence shown here is derived from an EMBL/GenBank/DDBJ whole genome shotgun (WGS) entry which is preliminary data.</text>
</comment>
<dbReference type="Proteomes" id="UP001212841">
    <property type="component" value="Unassembled WGS sequence"/>
</dbReference>
<gene>
    <name evidence="2" type="ORF">HK097_011638</name>
</gene>
<dbReference type="AlphaFoldDB" id="A0AAD5S7E7"/>
<reference evidence="2" key="1">
    <citation type="submission" date="2020-05" db="EMBL/GenBank/DDBJ databases">
        <title>Phylogenomic resolution of chytrid fungi.</title>
        <authorList>
            <person name="Stajich J.E."/>
            <person name="Amses K."/>
            <person name="Simmons R."/>
            <person name="Seto K."/>
            <person name="Myers J."/>
            <person name="Bonds A."/>
            <person name="Quandt C.A."/>
            <person name="Barry K."/>
            <person name="Liu P."/>
            <person name="Grigoriev I."/>
            <person name="Longcore J.E."/>
            <person name="James T.Y."/>
        </authorList>
    </citation>
    <scope>NUCLEOTIDE SEQUENCE</scope>
    <source>
        <strain evidence="2">JEL0318</strain>
    </source>
</reference>
<keyword evidence="3" id="KW-1185">Reference proteome</keyword>
<name>A0AAD5S7E7_9FUNG</name>
<evidence type="ECO:0000256" key="1">
    <source>
        <dbReference type="SAM" id="MobiDB-lite"/>
    </source>
</evidence>
<protein>
    <submittedName>
        <fullName evidence="2">Uncharacterized protein</fullName>
    </submittedName>
</protein>
<organism evidence="2 3">
    <name type="scientific">Rhizophlyctis rosea</name>
    <dbReference type="NCBI Taxonomy" id="64517"/>
    <lineage>
        <taxon>Eukaryota</taxon>
        <taxon>Fungi</taxon>
        <taxon>Fungi incertae sedis</taxon>
        <taxon>Chytridiomycota</taxon>
        <taxon>Chytridiomycota incertae sedis</taxon>
        <taxon>Chytridiomycetes</taxon>
        <taxon>Rhizophlyctidales</taxon>
        <taxon>Rhizophlyctidaceae</taxon>
        <taxon>Rhizophlyctis</taxon>
    </lineage>
</organism>
<evidence type="ECO:0000313" key="3">
    <source>
        <dbReference type="Proteomes" id="UP001212841"/>
    </source>
</evidence>
<accession>A0AAD5S7E7</accession>